<evidence type="ECO:0000256" key="2">
    <source>
        <dbReference type="ARBA" id="ARBA00011901"/>
    </source>
</evidence>
<gene>
    <name evidence="6" type="ORF">FHG64_01435</name>
</gene>
<dbReference type="RefSeq" id="WP_139064741.1">
    <property type="nucleotide sequence ID" value="NZ_CP040812.1"/>
</dbReference>
<dbReference type="Gene3D" id="3.40.630.40">
    <property type="entry name" value="Zn-dependent exopeptidases"/>
    <property type="match status" value="1"/>
</dbReference>
<dbReference type="SMART" id="SM00646">
    <property type="entry name" value="Ami_3"/>
    <property type="match status" value="1"/>
</dbReference>
<dbReference type="GO" id="GO:0030288">
    <property type="term" value="C:outer membrane-bounded periplasmic space"/>
    <property type="evidence" value="ECO:0007669"/>
    <property type="project" value="TreeGrafter"/>
</dbReference>
<keyword evidence="4" id="KW-0472">Membrane</keyword>
<reference evidence="6 7" key="1">
    <citation type="submission" date="2019-06" db="EMBL/GenBank/DDBJ databases">
        <title>Complete genome sequence of Antarcticibacterium flavum KCTC 52984T from an Antarctic marine sediment.</title>
        <authorList>
            <person name="Lee Y.M."/>
            <person name="Shin S.C."/>
        </authorList>
    </citation>
    <scope>NUCLEOTIDE SEQUENCE [LARGE SCALE GENOMIC DNA]</scope>
    <source>
        <strain evidence="6 7">KCTC 52984</strain>
    </source>
</reference>
<protein>
    <recommendedName>
        <fullName evidence="2">N-acetylmuramoyl-L-alanine amidase</fullName>
        <ecNumber evidence="2">3.5.1.28</ecNumber>
    </recommendedName>
</protein>
<feature type="transmembrane region" description="Helical" evidence="4">
    <location>
        <begin position="100"/>
        <end position="122"/>
    </location>
</feature>
<name>A0A5B7WYW8_9FLAO</name>
<dbReference type="EMBL" id="CP040812">
    <property type="protein sequence ID" value="QCY68165.1"/>
    <property type="molecule type" value="Genomic_DNA"/>
</dbReference>
<evidence type="ECO:0000259" key="5">
    <source>
        <dbReference type="SMART" id="SM00646"/>
    </source>
</evidence>
<dbReference type="PANTHER" id="PTHR30404:SF0">
    <property type="entry name" value="N-ACETYLMURAMOYL-L-ALANINE AMIDASE AMIC"/>
    <property type="match status" value="1"/>
</dbReference>
<dbReference type="CDD" id="cd02696">
    <property type="entry name" value="MurNAc-LAA"/>
    <property type="match status" value="1"/>
</dbReference>
<dbReference type="GO" id="GO:0008745">
    <property type="term" value="F:N-acetylmuramoyl-L-alanine amidase activity"/>
    <property type="evidence" value="ECO:0007669"/>
    <property type="project" value="UniProtKB-EC"/>
</dbReference>
<feature type="transmembrane region" description="Helical" evidence="4">
    <location>
        <begin position="6"/>
        <end position="22"/>
    </location>
</feature>
<dbReference type="Proteomes" id="UP000309016">
    <property type="component" value="Chromosome"/>
</dbReference>
<feature type="transmembrane region" description="Helical" evidence="4">
    <location>
        <begin position="271"/>
        <end position="291"/>
    </location>
</feature>
<dbReference type="Pfam" id="PF01520">
    <property type="entry name" value="Amidase_3"/>
    <property type="match status" value="1"/>
</dbReference>
<dbReference type="AlphaFoldDB" id="A0A5B7WYW8"/>
<evidence type="ECO:0000313" key="6">
    <source>
        <dbReference type="EMBL" id="QCY68165.1"/>
    </source>
</evidence>
<proteinExistence type="predicted"/>
<keyword evidence="4" id="KW-0812">Transmembrane</keyword>
<accession>A0A5B7WYW8</accession>
<dbReference type="InterPro" id="IPR002508">
    <property type="entry name" value="MurNAc-LAA_cat"/>
</dbReference>
<dbReference type="OrthoDB" id="1522859at2"/>
<evidence type="ECO:0000313" key="7">
    <source>
        <dbReference type="Proteomes" id="UP000309016"/>
    </source>
</evidence>
<sequence length="479" mass="54383">MPNYLLFSVTGLGICWGLYRVFLKKEKLFVFNRFFLLFSLLLCLIAPILHIDYGISFDSRVAVDPVRFFDSGEILPDDPEKVAVATLTGPSNNYWDLIVFFYWMVCTLFFFRFSRNLLLLLLQIRNKSFNGYKGIKTVALKHRGSPYSFFDYLFIHPLDLVENKYLDMLVSHERAHSNQFHSIDILLLEVVGCFFWYNPFLWFYKKEVLENHEYLADEAVINAGANLEEYSAQIIKPGDKVVQPLLSGFSFIQTKNRLNMLHKKRSSGIQIALRAGLALAIFTAVLIISSFSPGNINEPIVVVVDAGHGGKDPGNRGKGQMEKEINLAVANQLRELGQPGEIEIILIREQDQFVSLNDRLKFLNEQKADLFLSIHSNASGDKNRSGAEVFFSTENKQWDISKNYSNLLATGLLPAVGKAELKTANFLVLKNSNIPAVLIELGFMTNPQEFELLQDPNYQKKLARGIYNGLLAIQESKVK</sequence>
<dbReference type="KEGG" id="afla:FHG64_01435"/>
<evidence type="ECO:0000256" key="1">
    <source>
        <dbReference type="ARBA" id="ARBA00001561"/>
    </source>
</evidence>
<comment type="catalytic activity">
    <reaction evidence="1">
        <text>Hydrolyzes the link between N-acetylmuramoyl residues and L-amino acid residues in certain cell-wall glycopeptides.</text>
        <dbReference type="EC" id="3.5.1.28"/>
    </reaction>
</comment>
<dbReference type="EC" id="3.5.1.28" evidence="2"/>
<dbReference type="Pfam" id="PF05569">
    <property type="entry name" value="Peptidase_M56"/>
    <property type="match status" value="1"/>
</dbReference>
<keyword evidence="3" id="KW-0378">Hydrolase</keyword>
<dbReference type="GO" id="GO:0009253">
    <property type="term" value="P:peptidoglycan catabolic process"/>
    <property type="evidence" value="ECO:0007669"/>
    <property type="project" value="InterPro"/>
</dbReference>
<dbReference type="InterPro" id="IPR050695">
    <property type="entry name" value="N-acetylmuramoyl_amidase_3"/>
</dbReference>
<dbReference type="SUPFAM" id="SSF53187">
    <property type="entry name" value="Zn-dependent exopeptidases"/>
    <property type="match status" value="1"/>
</dbReference>
<feature type="transmembrane region" description="Helical" evidence="4">
    <location>
        <begin position="34"/>
        <end position="51"/>
    </location>
</feature>
<keyword evidence="7" id="KW-1185">Reference proteome</keyword>
<evidence type="ECO:0000256" key="4">
    <source>
        <dbReference type="SAM" id="Phobius"/>
    </source>
</evidence>
<dbReference type="PANTHER" id="PTHR30404">
    <property type="entry name" value="N-ACETYLMURAMOYL-L-ALANINE AMIDASE"/>
    <property type="match status" value="1"/>
</dbReference>
<feature type="domain" description="MurNAc-LAA" evidence="5">
    <location>
        <begin position="360"/>
        <end position="471"/>
    </location>
</feature>
<organism evidence="6 7">
    <name type="scientific">Antarcticibacterium flavum</name>
    <dbReference type="NCBI Taxonomy" id="2058175"/>
    <lineage>
        <taxon>Bacteria</taxon>
        <taxon>Pseudomonadati</taxon>
        <taxon>Bacteroidota</taxon>
        <taxon>Flavobacteriia</taxon>
        <taxon>Flavobacteriales</taxon>
        <taxon>Flavobacteriaceae</taxon>
        <taxon>Antarcticibacterium</taxon>
    </lineage>
</organism>
<keyword evidence="4" id="KW-1133">Transmembrane helix</keyword>
<evidence type="ECO:0000256" key="3">
    <source>
        <dbReference type="ARBA" id="ARBA00022801"/>
    </source>
</evidence>
<dbReference type="InterPro" id="IPR008756">
    <property type="entry name" value="Peptidase_M56"/>
</dbReference>